<comment type="caution">
    <text evidence="2">The sequence shown here is derived from an EMBL/GenBank/DDBJ whole genome shotgun (WGS) entry which is preliminary data.</text>
</comment>
<evidence type="ECO:0000256" key="1">
    <source>
        <dbReference type="SAM" id="MobiDB-lite"/>
    </source>
</evidence>
<evidence type="ECO:0000313" key="3">
    <source>
        <dbReference type="Proteomes" id="UP000533598"/>
    </source>
</evidence>
<sequence length="159" mass="16508">MTSVVIAPLVPPAPPPADARGGGLSSGPESSTSVPPLAACPAIRTSSVVYGLSVLDHRGRVTDLVVLRALDWTPGTRLRLREVGGLLAVEAHAEGALSVTKQGHFRIPAATRHRHRLATGDRVVLAAAPAAGRVFVLSLVVLDELFTNRFAAAVGGDSW</sequence>
<organism evidence="2 3">
    <name type="scientific">Crossiella cryophila</name>
    <dbReference type="NCBI Taxonomy" id="43355"/>
    <lineage>
        <taxon>Bacteria</taxon>
        <taxon>Bacillati</taxon>
        <taxon>Actinomycetota</taxon>
        <taxon>Actinomycetes</taxon>
        <taxon>Pseudonocardiales</taxon>
        <taxon>Pseudonocardiaceae</taxon>
        <taxon>Crossiella</taxon>
    </lineage>
</organism>
<proteinExistence type="predicted"/>
<dbReference type="EMBL" id="JACHMH010000001">
    <property type="protein sequence ID" value="MBB4679477.1"/>
    <property type="molecule type" value="Genomic_DNA"/>
</dbReference>
<evidence type="ECO:0000313" key="2">
    <source>
        <dbReference type="EMBL" id="MBB4679477.1"/>
    </source>
</evidence>
<name>A0A7W7FVN5_9PSEU</name>
<evidence type="ECO:0008006" key="4">
    <source>
        <dbReference type="Google" id="ProtNLM"/>
    </source>
</evidence>
<dbReference type="Proteomes" id="UP000533598">
    <property type="component" value="Unassembled WGS sequence"/>
</dbReference>
<keyword evidence="3" id="KW-1185">Reference proteome</keyword>
<gene>
    <name evidence="2" type="ORF">HNR67_005595</name>
</gene>
<accession>A0A7W7FVN5</accession>
<dbReference type="AlphaFoldDB" id="A0A7W7FVN5"/>
<reference evidence="2 3" key="1">
    <citation type="submission" date="2020-08" db="EMBL/GenBank/DDBJ databases">
        <title>Sequencing the genomes of 1000 actinobacteria strains.</title>
        <authorList>
            <person name="Klenk H.-P."/>
        </authorList>
    </citation>
    <scope>NUCLEOTIDE SEQUENCE [LARGE SCALE GENOMIC DNA]</scope>
    <source>
        <strain evidence="2 3">DSM 44230</strain>
    </source>
</reference>
<protein>
    <recommendedName>
        <fullName evidence="4">AbrB/MazE/SpoVT family DNA-binding domain-containing protein</fullName>
    </recommendedName>
</protein>
<feature type="region of interest" description="Disordered" evidence="1">
    <location>
        <begin position="10"/>
        <end position="34"/>
    </location>
</feature>
<dbReference type="RefSeq" id="WP_185005222.1">
    <property type="nucleotide sequence ID" value="NZ_BAAAUI010000001.1"/>
</dbReference>